<name>A0A3P7F5I0_HYDTA</name>
<dbReference type="PANTHER" id="PTHR10794">
    <property type="entry name" value="ABHYDROLASE DOMAIN-CONTAINING PROTEIN"/>
    <property type="match status" value="1"/>
</dbReference>
<sequence length="173" mass="19829">MADCRKACPLIAAMCICMPWDVLQTSDKLEKSLDWFLFNKPLTYGLRRVVMRNADVLSKEYDVPRILKSRSIREFDDNFTAGMFGYKSAKEYYASASTITKISHVCAPILCLNAADDPFVPFNCESLLQFEKIVCVSPTLLSCSVPDLMQMNKFMHVFVNKLGLVEFISYHWR</sequence>
<dbReference type="AlphaFoldDB" id="A0A3P7F5I0"/>
<dbReference type="InterPro" id="IPR029058">
    <property type="entry name" value="AB_hydrolase_fold"/>
</dbReference>
<dbReference type="Proteomes" id="UP000274429">
    <property type="component" value="Unassembled WGS sequence"/>
</dbReference>
<proteinExistence type="inferred from homology"/>
<protein>
    <recommendedName>
        <fullName evidence="4">AB hydrolase-1 domain-containing protein</fullName>
    </recommendedName>
</protein>
<reference evidence="2 3" key="1">
    <citation type="submission" date="2018-11" db="EMBL/GenBank/DDBJ databases">
        <authorList>
            <consortium name="Pathogen Informatics"/>
        </authorList>
    </citation>
    <scope>NUCLEOTIDE SEQUENCE [LARGE SCALE GENOMIC DNA]</scope>
</reference>
<accession>A0A3P7F5I0</accession>
<evidence type="ECO:0000256" key="1">
    <source>
        <dbReference type="ARBA" id="ARBA00010884"/>
    </source>
</evidence>
<dbReference type="InterPro" id="IPR000952">
    <property type="entry name" value="AB_hydrolase_4_CS"/>
</dbReference>
<evidence type="ECO:0000313" key="3">
    <source>
        <dbReference type="Proteomes" id="UP000274429"/>
    </source>
</evidence>
<dbReference type="OrthoDB" id="6141884at2759"/>
<dbReference type="PANTHER" id="PTHR10794:SF63">
    <property type="entry name" value="ALPHA_BETA HYDROLASE 1, ISOFORM A"/>
    <property type="match status" value="1"/>
</dbReference>
<dbReference type="EMBL" id="UYWX01003418">
    <property type="protein sequence ID" value="VDM23919.1"/>
    <property type="molecule type" value="Genomic_DNA"/>
</dbReference>
<dbReference type="GO" id="GO:0051793">
    <property type="term" value="P:medium-chain fatty acid catabolic process"/>
    <property type="evidence" value="ECO:0007669"/>
    <property type="project" value="TreeGrafter"/>
</dbReference>
<dbReference type="GO" id="GO:0051792">
    <property type="term" value="P:medium-chain fatty acid biosynthetic process"/>
    <property type="evidence" value="ECO:0007669"/>
    <property type="project" value="TreeGrafter"/>
</dbReference>
<organism evidence="2 3">
    <name type="scientific">Hydatigena taeniaeformis</name>
    <name type="common">Feline tapeworm</name>
    <name type="synonym">Taenia taeniaeformis</name>
    <dbReference type="NCBI Taxonomy" id="6205"/>
    <lineage>
        <taxon>Eukaryota</taxon>
        <taxon>Metazoa</taxon>
        <taxon>Spiralia</taxon>
        <taxon>Lophotrochozoa</taxon>
        <taxon>Platyhelminthes</taxon>
        <taxon>Cestoda</taxon>
        <taxon>Eucestoda</taxon>
        <taxon>Cyclophyllidea</taxon>
        <taxon>Taeniidae</taxon>
        <taxon>Hydatigera</taxon>
    </lineage>
</organism>
<dbReference type="GO" id="GO:0008126">
    <property type="term" value="F:acetylesterase activity"/>
    <property type="evidence" value="ECO:0007669"/>
    <property type="project" value="TreeGrafter"/>
</dbReference>
<keyword evidence="3" id="KW-1185">Reference proteome</keyword>
<evidence type="ECO:0000313" key="2">
    <source>
        <dbReference type="EMBL" id="VDM23919.1"/>
    </source>
</evidence>
<comment type="similarity">
    <text evidence="1">Belongs to the AB hydrolase superfamily. AB hydrolase 4 family.</text>
</comment>
<dbReference type="SUPFAM" id="SSF53474">
    <property type="entry name" value="alpha/beta-Hydrolases"/>
    <property type="match status" value="1"/>
</dbReference>
<gene>
    <name evidence="2" type="ORF">TTAC_LOCUS3984</name>
</gene>
<dbReference type="GO" id="GO:0047372">
    <property type="term" value="F:monoacylglycerol lipase activity"/>
    <property type="evidence" value="ECO:0007669"/>
    <property type="project" value="TreeGrafter"/>
</dbReference>
<dbReference type="PROSITE" id="PS01133">
    <property type="entry name" value="UPF0017"/>
    <property type="match status" value="1"/>
</dbReference>
<dbReference type="InterPro" id="IPR050960">
    <property type="entry name" value="AB_hydrolase_4_sf"/>
</dbReference>
<evidence type="ECO:0008006" key="4">
    <source>
        <dbReference type="Google" id="ProtNLM"/>
    </source>
</evidence>